<feature type="compositionally biased region" description="Low complexity" evidence="2">
    <location>
        <begin position="52"/>
        <end position="66"/>
    </location>
</feature>
<proteinExistence type="predicted"/>
<evidence type="ECO:0000256" key="2">
    <source>
        <dbReference type="SAM" id="MobiDB-lite"/>
    </source>
</evidence>
<feature type="compositionally biased region" description="Pro residues" evidence="2">
    <location>
        <begin position="32"/>
        <end position="51"/>
    </location>
</feature>
<organism evidence="4 5">
    <name type="scientific">Agromyces ramosus</name>
    <dbReference type="NCBI Taxonomy" id="33879"/>
    <lineage>
        <taxon>Bacteria</taxon>
        <taxon>Bacillati</taxon>
        <taxon>Actinomycetota</taxon>
        <taxon>Actinomycetes</taxon>
        <taxon>Micrococcales</taxon>
        <taxon>Microbacteriaceae</taxon>
        <taxon>Agromyces</taxon>
    </lineage>
</organism>
<keyword evidence="1" id="KW-0597">Phosphoprotein</keyword>
<dbReference type="InterPro" id="IPR008984">
    <property type="entry name" value="SMAD_FHA_dom_sf"/>
</dbReference>
<dbReference type="RefSeq" id="WP_130352628.1">
    <property type="nucleotide sequence ID" value="NZ_SGWY01000002.1"/>
</dbReference>
<evidence type="ECO:0000313" key="5">
    <source>
        <dbReference type="Proteomes" id="UP000293289"/>
    </source>
</evidence>
<evidence type="ECO:0000313" key="4">
    <source>
        <dbReference type="EMBL" id="RZS65988.1"/>
    </source>
</evidence>
<dbReference type="CDD" id="cd00060">
    <property type="entry name" value="FHA"/>
    <property type="match status" value="1"/>
</dbReference>
<keyword evidence="5" id="KW-1185">Reference proteome</keyword>
<protein>
    <submittedName>
        <fullName evidence="4">FHA domain-containing protein</fullName>
    </submittedName>
</protein>
<gene>
    <name evidence="4" type="ORF">EV187_1699</name>
</gene>
<evidence type="ECO:0000259" key="3">
    <source>
        <dbReference type="PROSITE" id="PS50006"/>
    </source>
</evidence>
<evidence type="ECO:0000256" key="1">
    <source>
        <dbReference type="ARBA" id="ARBA00022553"/>
    </source>
</evidence>
<dbReference type="AlphaFoldDB" id="A0A4Q7MFV0"/>
<feature type="compositionally biased region" description="Basic and acidic residues" evidence="2">
    <location>
        <begin position="20"/>
        <end position="30"/>
    </location>
</feature>
<sequence>MAEPDFIVPPPGLIPGARSDAPDRTVRDAPPRVLPVFPPPGVVPPPLPGGPPEAQGAAAQGSAAPPTGETRIEAPTPSPQPGAWRLRAQGGLEVLLLRPVLLGRDPAADPGRPQAAPIRLADPARSVSKTHALVEVVDGRVMVTDLHSTNGTRVLTPEGEARELEPGRGAEAPNGSTLLLGEFAVRLDRAPLNSV</sequence>
<accession>A0A4Q7MFV0</accession>
<dbReference type="Gene3D" id="2.60.200.20">
    <property type="match status" value="1"/>
</dbReference>
<feature type="region of interest" description="Disordered" evidence="2">
    <location>
        <begin position="1"/>
        <end position="82"/>
    </location>
</feature>
<dbReference type="InterPro" id="IPR000253">
    <property type="entry name" value="FHA_dom"/>
</dbReference>
<reference evidence="4 5" key="1">
    <citation type="submission" date="2019-02" db="EMBL/GenBank/DDBJ databases">
        <title>Genomic Encyclopedia of Type Strains, Phase IV (KMG-IV): sequencing the most valuable type-strain genomes for metagenomic binning, comparative biology and taxonomic classification.</title>
        <authorList>
            <person name="Goeker M."/>
        </authorList>
    </citation>
    <scope>NUCLEOTIDE SEQUENCE [LARGE SCALE GENOMIC DNA]</scope>
    <source>
        <strain evidence="4 5">DSM 43045</strain>
    </source>
</reference>
<comment type="caution">
    <text evidence="4">The sequence shown here is derived from an EMBL/GenBank/DDBJ whole genome shotgun (WGS) entry which is preliminary data.</text>
</comment>
<dbReference type="PROSITE" id="PS50006">
    <property type="entry name" value="FHA_DOMAIN"/>
    <property type="match status" value="1"/>
</dbReference>
<dbReference type="Proteomes" id="UP000293289">
    <property type="component" value="Unassembled WGS sequence"/>
</dbReference>
<dbReference type="OrthoDB" id="3254248at2"/>
<dbReference type="EMBL" id="SGWY01000002">
    <property type="protein sequence ID" value="RZS65988.1"/>
    <property type="molecule type" value="Genomic_DNA"/>
</dbReference>
<feature type="domain" description="FHA" evidence="3">
    <location>
        <begin position="100"/>
        <end position="154"/>
    </location>
</feature>
<name>A0A4Q7MFV0_9MICO</name>
<dbReference type="Pfam" id="PF00498">
    <property type="entry name" value="FHA"/>
    <property type="match status" value="1"/>
</dbReference>
<dbReference type="SUPFAM" id="SSF49879">
    <property type="entry name" value="SMAD/FHA domain"/>
    <property type="match status" value="1"/>
</dbReference>